<evidence type="ECO:0000313" key="2">
    <source>
        <dbReference type="Proteomes" id="UP000663855"/>
    </source>
</evidence>
<evidence type="ECO:0000313" key="1">
    <source>
        <dbReference type="EMBL" id="CAF1580957.1"/>
    </source>
</evidence>
<dbReference type="Proteomes" id="UP000663855">
    <property type="component" value="Unassembled WGS sequence"/>
</dbReference>
<reference evidence="1" key="1">
    <citation type="submission" date="2021-02" db="EMBL/GenBank/DDBJ databases">
        <authorList>
            <person name="Nowell W R."/>
        </authorList>
    </citation>
    <scope>NUCLEOTIDE SEQUENCE</scope>
</reference>
<organism evidence="1 2">
    <name type="scientific">Rotaria magnacalcarata</name>
    <dbReference type="NCBI Taxonomy" id="392030"/>
    <lineage>
        <taxon>Eukaryota</taxon>
        <taxon>Metazoa</taxon>
        <taxon>Spiralia</taxon>
        <taxon>Gnathifera</taxon>
        <taxon>Rotifera</taxon>
        <taxon>Eurotatoria</taxon>
        <taxon>Bdelloidea</taxon>
        <taxon>Philodinida</taxon>
        <taxon>Philodinidae</taxon>
        <taxon>Rotaria</taxon>
    </lineage>
</organism>
<proteinExistence type="predicted"/>
<dbReference type="AlphaFoldDB" id="A0A815Z6V2"/>
<comment type="caution">
    <text evidence="1">The sequence shown here is derived from an EMBL/GenBank/DDBJ whole genome shotgun (WGS) entry which is preliminary data.</text>
</comment>
<accession>A0A815Z6V2</accession>
<name>A0A815Z6V2_9BILA</name>
<protein>
    <submittedName>
        <fullName evidence="1">Uncharacterized protein</fullName>
    </submittedName>
</protein>
<gene>
    <name evidence="1" type="ORF">CJN711_LOCUS32971</name>
</gene>
<sequence>MDTKDNFDIFISKNFVRFSGKENVFEWLGETESKFRKFRMVRSLRFRAIPMLIEGDIELKYFRVRDHIRTFEDFYVFLLSLYDPEFSTSSEAQFFLKLLDNQFDNPSTAKAESSDEHDYCQIKSIDYFCESLSSEFVTNCSLPLEEKCFTIVTENASNEKFSMTPISTDNTMISSNSFDIIGSQQEIDVSSLNIDTNIGAAKILGVPPAEKVPIVIHKALHNRLKVNNESLKKKLKSSTRSQTYRVDSTRYINHVSKLSHISNLYQLDFLLDPLGPNLLCRYIYNRIKHSVCRTVLYKKRKKYIKHLSTNAFGKNSYIDCLRINR</sequence>
<dbReference type="EMBL" id="CAJNOV010015897">
    <property type="protein sequence ID" value="CAF1580957.1"/>
    <property type="molecule type" value="Genomic_DNA"/>
</dbReference>